<dbReference type="Proteomes" id="UP000076738">
    <property type="component" value="Unassembled WGS sequence"/>
</dbReference>
<dbReference type="InterPro" id="IPR050523">
    <property type="entry name" value="AKR_Detox_Biosynth"/>
</dbReference>
<dbReference type="CDD" id="cd19079">
    <property type="entry name" value="AKR_EcYajO-like"/>
    <property type="match status" value="1"/>
</dbReference>
<dbReference type="FunFam" id="3.20.20.100:FF:000004">
    <property type="entry name" value="Oxidoreductase, aldo/keto reductase"/>
    <property type="match status" value="1"/>
</dbReference>
<evidence type="ECO:0000313" key="5">
    <source>
        <dbReference type="Proteomes" id="UP000076738"/>
    </source>
</evidence>
<organism evidence="4 5">
    <name type="scientific">Calocera viscosa (strain TUFC12733)</name>
    <dbReference type="NCBI Taxonomy" id="1330018"/>
    <lineage>
        <taxon>Eukaryota</taxon>
        <taxon>Fungi</taxon>
        <taxon>Dikarya</taxon>
        <taxon>Basidiomycota</taxon>
        <taxon>Agaricomycotina</taxon>
        <taxon>Dacrymycetes</taxon>
        <taxon>Dacrymycetales</taxon>
        <taxon>Dacrymycetaceae</taxon>
        <taxon>Calocera</taxon>
    </lineage>
</organism>
<keyword evidence="2" id="KW-0560">Oxidoreductase</keyword>
<sequence length="335" mass="37813">MDQPQVTYHRLGNSGLRVSWPILGMMAFGSDQWAVSGWVKNADEALPIIKMVWDRGVNTFDTANVYSQGESERVLGKFLKTYDIPRSRVIILTKCHRLVAASPSVAPPEARHLMQQRDYVNQHGLSRAAIFSAVSASLERLGTEYIDLLQIHRYDSATPAEETMRALHDLVLSGKVRYIGACTMLTWQLQRYQHVAARNGWTRFVSMQSNWSLLAREDERELVGYCAHAGIGLIPWGPLQSGLLARPVGAETERTRKTVNMFTSFETSAEDREVIRRVEVIASAREWSMGRVALAWLRGKVVSPVVGITSEKRLEEALLGEVELTEEEKRYLEEP</sequence>
<evidence type="ECO:0000313" key="4">
    <source>
        <dbReference type="EMBL" id="KZO93917.1"/>
    </source>
</evidence>
<evidence type="ECO:0000256" key="2">
    <source>
        <dbReference type="ARBA" id="ARBA00023002"/>
    </source>
</evidence>
<reference evidence="4 5" key="1">
    <citation type="journal article" date="2016" name="Mol. Biol. Evol.">
        <title>Comparative Genomics of Early-Diverging Mushroom-Forming Fungi Provides Insights into the Origins of Lignocellulose Decay Capabilities.</title>
        <authorList>
            <person name="Nagy L.G."/>
            <person name="Riley R."/>
            <person name="Tritt A."/>
            <person name="Adam C."/>
            <person name="Daum C."/>
            <person name="Floudas D."/>
            <person name="Sun H."/>
            <person name="Yadav J.S."/>
            <person name="Pangilinan J."/>
            <person name="Larsson K.H."/>
            <person name="Matsuura K."/>
            <person name="Barry K."/>
            <person name="Labutti K."/>
            <person name="Kuo R."/>
            <person name="Ohm R.A."/>
            <person name="Bhattacharya S.S."/>
            <person name="Shirouzu T."/>
            <person name="Yoshinaga Y."/>
            <person name="Martin F.M."/>
            <person name="Grigoriev I.V."/>
            <person name="Hibbett D.S."/>
        </authorList>
    </citation>
    <scope>NUCLEOTIDE SEQUENCE [LARGE SCALE GENOMIC DNA]</scope>
    <source>
        <strain evidence="4 5">TUFC12733</strain>
    </source>
</reference>
<proteinExistence type="predicted"/>
<dbReference type="Gene3D" id="3.20.20.100">
    <property type="entry name" value="NADP-dependent oxidoreductase domain"/>
    <property type="match status" value="1"/>
</dbReference>
<dbReference type="GO" id="GO:0016491">
    <property type="term" value="F:oxidoreductase activity"/>
    <property type="evidence" value="ECO:0007669"/>
    <property type="project" value="UniProtKB-KW"/>
</dbReference>
<gene>
    <name evidence="4" type="ORF">CALVIDRAFT_518257</name>
</gene>
<dbReference type="GO" id="GO:0005829">
    <property type="term" value="C:cytosol"/>
    <property type="evidence" value="ECO:0007669"/>
    <property type="project" value="UniProtKB-ARBA"/>
</dbReference>
<dbReference type="STRING" id="1330018.A0A167JUK9"/>
<feature type="domain" description="NADP-dependent oxidoreductase" evidence="3">
    <location>
        <begin position="22"/>
        <end position="333"/>
    </location>
</feature>
<accession>A0A167JUK9</accession>
<dbReference type="OrthoDB" id="48988at2759"/>
<keyword evidence="1" id="KW-0521">NADP</keyword>
<dbReference type="AlphaFoldDB" id="A0A167JUK9"/>
<dbReference type="PANTHER" id="PTHR43364:SF9">
    <property type="entry name" value="OXIDOREDUCTASE"/>
    <property type="match status" value="1"/>
</dbReference>
<evidence type="ECO:0000259" key="3">
    <source>
        <dbReference type="Pfam" id="PF00248"/>
    </source>
</evidence>
<dbReference type="PANTHER" id="PTHR43364">
    <property type="entry name" value="NADH-SPECIFIC METHYLGLYOXAL REDUCTASE-RELATED"/>
    <property type="match status" value="1"/>
</dbReference>
<protein>
    <submittedName>
        <fullName evidence="4">Aldo keto reductase</fullName>
    </submittedName>
</protein>
<keyword evidence="5" id="KW-1185">Reference proteome</keyword>
<dbReference type="Pfam" id="PF00248">
    <property type="entry name" value="Aldo_ket_red"/>
    <property type="match status" value="1"/>
</dbReference>
<name>A0A167JUK9_CALVF</name>
<dbReference type="InterPro" id="IPR036812">
    <property type="entry name" value="NAD(P)_OxRdtase_dom_sf"/>
</dbReference>
<dbReference type="EMBL" id="KV417298">
    <property type="protein sequence ID" value="KZO93917.1"/>
    <property type="molecule type" value="Genomic_DNA"/>
</dbReference>
<dbReference type="InterPro" id="IPR023210">
    <property type="entry name" value="NADP_OxRdtase_dom"/>
</dbReference>
<evidence type="ECO:0000256" key="1">
    <source>
        <dbReference type="ARBA" id="ARBA00022857"/>
    </source>
</evidence>
<dbReference type="SUPFAM" id="SSF51430">
    <property type="entry name" value="NAD(P)-linked oxidoreductase"/>
    <property type="match status" value="1"/>
</dbReference>